<dbReference type="BioGRID-ORCS" id="14367">
    <property type="hits" value="2 hits in 78 CRISPR screens"/>
</dbReference>
<evidence type="ECO:0000313" key="1">
    <source>
        <dbReference type="EMBL" id="BAE28950.1"/>
    </source>
</evidence>
<dbReference type="AlphaFoldDB" id="Q3UEG1"/>
<evidence type="ECO:0000313" key="2">
    <source>
        <dbReference type="MGI" id="MGI:108571"/>
    </source>
</evidence>
<reference evidence="1" key="3">
    <citation type="journal article" date="2000" name="Genome Res.">
        <title>RIKEN integrated sequence analysis (RISA) system--384-format sequencing pipeline with 384 multicapillary sequencer.</title>
        <authorList>
            <person name="Shibata K."/>
            <person name="Itoh M."/>
            <person name="Aizawa K."/>
            <person name="Nagaoka S."/>
            <person name="Sasaki N."/>
            <person name="Carninci P."/>
            <person name="Konno H."/>
            <person name="Akiyama J."/>
            <person name="Nishi K."/>
            <person name="Kitsunai T."/>
            <person name="Tashiro H."/>
            <person name="Itoh M."/>
            <person name="Sumi N."/>
            <person name="Ishii Y."/>
            <person name="Nakamura S."/>
            <person name="Hazama M."/>
            <person name="Nishine T."/>
            <person name="Harada A."/>
            <person name="Yamamoto R."/>
            <person name="Matsumoto H."/>
            <person name="Sakaguchi S."/>
            <person name="Ikegami T."/>
            <person name="Kashiwagi K."/>
            <person name="Fujiwake S."/>
            <person name="Inoue K."/>
            <person name="Togawa Y."/>
            <person name="Izawa M."/>
            <person name="Ohara E."/>
            <person name="Watahiki M."/>
            <person name="Yoneda Y."/>
            <person name="Ishikawa T."/>
            <person name="Ozawa K."/>
            <person name="Tanaka T."/>
            <person name="Matsuura S."/>
            <person name="Kawai J."/>
            <person name="Okazaki Y."/>
            <person name="Muramatsu M."/>
            <person name="Inoue Y."/>
            <person name="Kira A."/>
            <person name="Hayashizaki Y."/>
        </authorList>
    </citation>
    <scope>NUCLEOTIDE SEQUENCE</scope>
    <source>
        <strain evidence="1">C57BL/6J</strain>
        <tissue evidence="1">Liver</tissue>
    </source>
</reference>
<reference evidence="1" key="5">
    <citation type="journal article" date="2002" name="Nature">
        <title>Analysis of the mouse transcriptome based on functional annotation of 60,770 full-length cDNAs.</title>
        <authorList>
            <consortium name="The FANTOM Consortium and the RIKEN Genome Exploration Research Group Phase I and II Team"/>
        </authorList>
    </citation>
    <scope>NUCLEOTIDE SEQUENCE</scope>
    <source>
        <strain evidence="1">C57BL/6J</strain>
        <tissue evidence="1">Liver</tissue>
    </source>
</reference>
<name>Q3UEG1_MOUSE</name>
<dbReference type="KEGG" id="mmu:14367"/>
<protein>
    <submittedName>
        <fullName evidence="1">Uncharacterized protein</fullName>
    </submittedName>
</protein>
<gene>
    <name evidence="2" type="primary">Fzd5</name>
    <name evidence="2" type="synonym">AI427138</name>
</gene>
<reference evidence="1" key="1">
    <citation type="journal article" date="1999" name="Methods Enzymol.">
        <title>High-efficiency full-length cDNA cloning.</title>
        <authorList>
            <person name="Carninci P."/>
            <person name="Hayashizaki Y."/>
        </authorList>
    </citation>
    <scope>NUCLEOTIDE SEQUENCE</scope>
    <source>
        <strain evidence="1">C57BL/6J</strain>
        <tissue evidence="1">Liver</tissue>
    </source>
</reference>
<reference evidence="1" key="7">
    <citation type="journal article" date="2005" name="Science">
        <title>The Transcriptional Landscape of the Mammalian Genome.</title>
        <authorList>
            <consortium name="The FANTOM Consortium"/>
            <consortium name="Riken Genome Exploration Research Group and Genome Science Group (Genome Network Project Core Group)"/>
        </authorList>
    </citation>
    <scope>NUCLEOTIDE SEQUENCE</scope>
    <source>
        <strain evidence="1">C57BL/6J</strain>
        <tissue evidence="1">Liver</tissue>
    </source>
</reference>
<accession>Q3UEG1</accession>
<dbReference type="RefSeq" id="NP_073558.2">
    <property type="nucleotide sequence ID" value="NM_022721.3"/>
</dbReference>
<organism evidence="1">
    <name type="scientific">Mus musculus</name>
    <name type="common">Mouse</name>
    <dbReference type="NCBI Taxonomy" id="10090"/>
    <lineage>
        <taxon>Eukaryota</taxon>
        <taxon>Metazoa</taxon>
        <taxon>Chordata</taxon>
        <taxon>Craniata</taxon>
        <taxon>Vertebrata</taxon>
        <taxon>Euteleostomi</taxon>
        <taxon>Mammalia</taxon>
        <taxon>Eutheria</taxon>
        <taxon>Euarchontoglires</taxon>
        <taxon>Glires</taxon>
        <taxon>Rodentia</taxon>
        <taxon>Myomorpha</taxon>
        <taxon>Muroidea</taxon>
        <taxon>Muridae</taxon>
        <taxon>Murinae</taxon>
        <taxon>Mus</taxon>
        <taxon>Mus</taxon>
    </lineage>
</organism>
<reference evidence="1" key="2">
    <citation type="journal article" date="2000" name="Genome Res.">
        <title>Normalization and subtraction of cap-trapper-selected cDNAs to prepare full-length cDNA libraries for rapid discovery of new genes.</title>
        <authorList>
            <person name="Carninci P."/>
            <person name="Shibata Y."/>
            <person name="Hayatsu N."/>
            <person name="Sugahara Y."/>
            <person name="Shibata K."/>
            <person name="Itoh M."/>
            <person name="Konno H."/>
            <person name="Okazaki Y."/>
            <person name="Muramatsu M."/>
            <person name="Hayashizaki Y."/>
        </authorList>
    </citation>
    <scope>NUCLEOTIDE SEQUENCE</scope>
    <source>
        <strain evidence="1">C57BL/6J</strain>
        <tissue evidence="1">Liver</tissue>
    </source>
</reference>
<dbReference type="CTD" id="7855"/>
<dbReference type="DNASU" id="14367"/>
<reference evidence="1" key="4">
    <citation type="journal article" date="2001" name="Nature">
        <title>Functional annotation of a full-length mouse cDNA collection.</title>
        <authorList>
            <consortium name="The RIKEN Genome Exploration Research Group Phase II Team and the FANTOM Consortium"/>
        </authorList>
    </citation>
    <scope>NUCLEOTIDE SEQUENCE</scope>
    <source>
        <strain evidence="1">C57BL/6J</strain>
        <tissue evidence="1">Liver</tissue>
    </source>
</reference>
<proteinExistence type="evidence at transcript level"/>
<dbReference type="AGR" id="MGI:108571"/>
<dbReference type="RefSeq" id="NP_001036124.1">
    <property type="nucleotide sequence ID" value="NM_001042659.1"/>
</dbReference>
<dbReference type="EMBL" id="AK149545">
    <property type="protein sequence ID" value="BAE28950.1"/>
    <property type="molecule type" value="mRNA"/>
</dbReference>
<dbReference type="MGI" id="MGI:108571">
    <property type="gene designation" value="Fzd5"/>
</dbReference>
<reference evidence="1" key="8">
    <citation type="journal article" date="2005" name="Science">
        <title>Antisense Transcription in the Mammalian Transcriptome.</title>
        <authorList>
            <consortium name="RIKEN Genome Exploration Research Group and Genome Science Group (Genome Network Project Core Group) and the FANTOM Consortium"/>
        </authorList>
    </citation>
    <scope>NUCLEOTIDE SEQUENCE</scope>
    <source>
        <strain evidence="1">C57BL/6J</strain>
        <tissue evidence="1">Liver</tissue>
    </source>
</reference>
<dbReference type="OrthoDB" id="10053709at2759"/>
<reference evidence="1" key="6">
    <citation type="submission" date="2004-03" db="EMBL/GenBank/DDBJ databases">
        <authorList>
            <person name="Arakawa T."/>
            <person name="Carninci P."/>
            <person name="Fukuda S."/>
            <person name="Hashizume W."/>
            <person name="Hayashida K."/>
            <person name="Hori F."/>
            <person name="Iida J."/>
            <person name="Imamura K."/>
            <person name="Imotani K."/>
            <person name="Itoh M."/>
            <person name="Kanagawa S."/>
            <person name="Kawai J."/>
            <person name="Kojima M."/>
            <person name="Konno H."/>
            <person name="Murata M."/>
            <person name="Nakamura M."/>
            <person name="Ninomiya N."/>
            <person name="Nishiyori H."/>
            <person name="Nomura K."/>
            <person name="Ohno M."/>
            <person name="Sakazume N."/>
            <person name="Sano H."/>
            <person name="Sasaki D."/>
            <person name="Shibata K."/>
            <person name="Shiraki T."/>
            <person name="Tagami M."/>
            <person name="Tagami Y."/>
            <person name="Waki K."/>
            <person name="Watahiki A."/>
            <person name="Muramatsu M."/>
            <person name="Hayashizaki Y."/>
        </authorList>
    </citation>
    <scope>NUCLEOTIDE SEQUENCE</scope>
    <source>
        <strain evidence="1">C57BL/6J</strain>
        <tissue evidence="1">Liver</tissue>
    </source>
</reference>
<sequence>MPQGLSGKKRSSHWECKQSEGVHICKILCPRSLESELEFQWLPQDLVHLDAGLCEGLIPMPFSFREPQHTHWLCTTSVFQMRFFSYHLALLPCLAWSSQNLLLPPHPPPLSLLCIVRVVPLSQRKSRIGHTVYLKVVGWSG</sequence>
<dbReference type="GeneID" id="14367"/>